<accession>A0ABN0VTK0</accession>
<keyword evidence="1" id="KW-0732">Signal</keyword>
<dbReference type="RefSeq" id="WP_343795956.1">
    <property type="nucleotide sequence ID" value="NZ_BAAADJ010000004.1"/>
</dbReference>
<feature type="chain" id="PRO_5046220106" description="Lipoprotein" evidence="1">
    <location>
        <begin position="20"/>
        <end position="186"/>
    </location>
</feature>
<evidence type="ECO:0000256" key="1">
    <source>
        <dbReference type="SAM" id="SignalP"/>
    </source>
</evidence>
<keyword evidence="3" id="KW-1185">Reference proteome</keyword>
<dbReference type="Proteomes" id="UP001500782">
    <property type="component" value="Unassembled WGS sequence"/>
</dbReference>
<evidence type="ECO:0008006" key="4">
    <source>
        <dbReference type="Google" id="ProtNLM"/>
    </source>
</evidence>
<protein>
    <recommendedName>
        <fullName evidence="4">Lipoprotein</fullName>
    </recommendedName>
</protein>
<sequence length="186" mass="20499">MFKKLGLTLALILTIGFLAACQQEESKGEAQEELFHYTQTAEDIAEWTSMETPGGGEGSVELGDNVAVIQAAPDGWGGVQSAPVTIDLTKDPMLFVQVKENADGFKWGAKFVPTTPEIEDHAWGVYLIEDNNFKWNNYAVSELNVKLDQSFRDMYGDKVEGVIWIYATGSPEATVEVTSVKMLNQK</sequence>
<reference evidence="2 3" key="1">
    <citation type="journal article" date="2019" name="Int. J. Syst. Evol. Microbiol.">
        <title>The Global Catalogue of Microorganisms (GCM) 10K type strain sequencing project: providing services to taxonomists for standard genome sequencing and annotation.</title>
        <authorList>
            <consortium name="The Broad Institute Genomics Platform"/>
            <consortium name="The Broad Institute Genome Sequencing Center for Infectious Disease"/>
            <person name="Wu L."/>
            <person name="Ma J."/>
        </authorList>
    </citation>
    <scope>NUCLEOTIDE SEQUENCE [LARGE SCALE GENOMIC DNA]</scope>
    <source>
        <strain evidence="2 3">JCM 9731</strain>
    </source>
</reference>
<feature type="signal peptide" evidence="1">
    <location>
        <begin position="1"/>
        <end position="19"/>
    </location>
</feature>
<evidence type="ECO:0000313" key="3">
    <source>
        <dbReference type="Proteomes" id="UP001500782"/>
    </source>
</evidence>
<organism evidence="2 3">
    <name type="scientific">Bacillus carboniphilus</name>
    <dbReference type="NCBI Taxonomy" id="86663"/>
    <lineage>
        <taxon>Bacteria</taxon>
        <taxon>Bacillati</taxon>
        <taxon>Bacillota</taxon>
        <taxon>Bacilli</taxon>
        <taxon>Bacillales</taxon>
        <taxon>Bacillaceae</taxon>
        <taxon>Bacillus</taxon>
    </lineage>
</organism>
<evidence type="ECO:0000313" key="2">
    <source>
        <dbReference type="EMBL" id="GAA0316994.1"/>
    </source>
</evidence>
<comment type="caution">
    <text evidence="2">The sequence shown here is derived from an EMBL/GenBank/DDBJ whole genome shotgun (WGS) entry which is preliminary data.</text>
</comment>
<gene>
    <name evidence="2" type="ORF">GCM10008967_04480</name>
</gene>
<proteinExistence type="predicted"/>
<dbReference type="PROSITE" id="PS51257">
    <property type="entry name" value="PROKAR_LIPOPROTEIN"/>
    <property type="match status" value="1"/>
</dbReference>
<dbReference type="EMBL" id="BAAADJ010000004">
    <property type="protein sequence ID" value="GAA0316994.1"/>
    <property type="molecule type" value="Genomic_DNA"/>
</dbReference>
<name>A0ABN0VTK0_9BACI</name>